<dbReference type="Gene3D" id="3.40.960.10">
    <property type="entry name" value="VSR Endonuclease"/>
    <property type="match status" value="1"/>
</dbReference>
<dbReference type="Proteomes" id="UP000603865">
    <property type="component" value="Unassembled WGS sequence"/>
</dbReference>
<evidence type="ECO:0000313" key="2">
    <source>
        <dbReference type="EMBL" id="GGR11532.1"/>
    </source>
</evidence>
<reference evidence="2" key="1">
    <citation type="journal article" date="2014" name="Int. J. Syst. Evol. Microbiol.">
        <title>Complete genome sequence of Corynebacterium casei LMG S-19264T (=DSM 44701T), isolated from a smear-ripened cheese.</title>
        <authorList>
            <consortium name="US DOE Joint Genome Institute (JGI-PGF)"/>
            <person name="Walter F."/>
            <person name="Albersmeier A."/>
            <person name="Kalinowski J."/>
            <person name="Ruckert C."/>
        </authorList>
    </citation>
    <scope>NUCLEOTIDE SEQUENCE</scope>
    <source>
        <strain evidence="2">JCM 31311</strain>
    </source>
</reference>
<accession>A0A918C851</accession>
<dbReference type="AlphaFoldDB" id="A0A918C851"/>
<dbReference type="InterPro" id="IPR007569">
    <property type="entry name" value="DUF559"/>
</dbReference>
<reference evidence="2" key="2">
    <citation type="submission" date="2020-09" db="EMBL/GenBank/DDBJ databases">
        <authorList>
            <person name="Sun Q."/>
            <person name="Ohkuma M."/>
        </authorList>
    </citation>
    <scope>NUCLEOTIDE SEQUENCE</scope>
    <source>
        <strain evidence="2">JCM 31311</strain>
    </source>
</reference>
<gene>
    <name evidence="2" type="ORF">GCM10008957_25570</name>
</gene>
<proteinExistence type="predicted"/>
<sequence length="112" mass="12844">MPGLSQAIQHAEAQEDIGSVLAAQLDAAGLRYIREHRFLPPRKWRLDYFFPERQLAVELEGINHRKRDRYGRDLEKYNAAATAGLTLLRFTAVQVHDETALREIAAFLEVQL</sequence>
<feature type="domain" description="DUF559" evidence="1">
    <location>
        <begin position="19"/>
        <end position="108"/>
    </location>
</feature>
<organism evidence="2 3">
    <name type="scientific">Deinococcus ruber</name>
    <dbReference type="NCBI Taxonomy" id="1848197"/>
    <lineage>
        <taxon>Bacteria</taxon>
        <taxon>Thermotogati</taxon>
        <taxon>Deinococcota</taxon>
        <taxon>Deinococci</taxon>
        <taxon>Deinococcales</taxon>
        <taxon>Deinococcaceae</taxon>
        <taxon>Deinococcus</taxon>
    </lineage>
</organism>
<dbReference type="Pfam" id="PF04480">
    <property type="entry name" value="DUF559"/>
    <property type="match status" value="1"/>
</dbReference>
<evidence type="ECO:0000259" key="1">
    <source>
        <dbReference type="Pfam" id="PF04480"/>
    </source>
</evidence>
<dbReference type="RefSeq" id="WP_229776054.1">
    <property type="nucleotide sequence ID" value="NZ_BMQL01000013.1"/>
</dbReference>
<name>A0A918C851_9DEIO</name>
<keyword evidence="3" id="KW-1185">Reference proteome</keyword>
<dbReference type="EMBL" id="BMQL01000013">
    <property type="protein sequence ID" value="GGR11532.1"/>
    <property type="molecule type" value="Genomic_DNA"/>
</dbReference>
<evidence type="ECO:0000313" key="3">
    <source>
        <dbReference type="Proteomes" id="UP000603865"/>
    </source>
</evidence>
<comment type="caution">
    <text evidence="2">The sequence shown here is derived from an EMBL/GenBank/DDBJ whole genome shotgun (WGS) entry which is preliminary data.</text>
</comment>
<protein>
    <recommendedName>
        <fullName evidence="1">DUF559 domain-containing protein</fullName>
    </recommendedName>
</protein>